<evidence type="ECO:0000256" key="1">
    <source>
        <dbReference type="SAM" id="MobiDB-lite"/>
    </source>
</evidence>
<dbReference type="InterPro" id="IPR036770">
    <property type="entry name" value="Ankyrin_rpt-contain_sf"/>
</dbReference>
<dbReference type="SMART" id="SM00248">
    <property type="entry name" value="ANK"/>
    <property type="match status" value="4"/>
</dbReference>
<dbReference type="InterPro" id="IPR011009">
    <property type="entry name" value="Kinase-like_dom_sf"/>
</dbReference>
<dbReference type="PANTHER" id="PTHR24121:SF21">
    <property type="entry name" value="ANKYRIN REPEAT FAMILY PROTEIN"/>
    <property type="match status" value="1"/>
</dbReference>
<dbReference type="Gene3D" id="1.10.510.10">
    <property type="entry name" value="Transferase(Phosphotransferase) domain 1"/>
    <property type="match status" value="1"/>
</dbReference>
<feature type="region of interest" description="Disordered" evidence="1">
    <location>
        <begin position="426"/>
        <end position="464"/>
    </location>
</feature>
<protein>
    <recommendedName>
        <fullName evidence="2">Protein kinase domain-containing protein</fullName>
    </recommendedName>
</protein>
<dbReference type="SUPFAM" id="SSF56112">
    <property type="entry name" value="Protein kinase-like (PK-like)"/>
    <property type="match status" value="1"/>
</dbReference>
<feature type="compositionally biased region" description="Basic and acidic residues" evidence="1">
    <location>
        <begin position="569"/>
        <end position="579"/>
    </location>
</feature>
<dbReference type="InterPro" id="IPR002110">
    <property type="entry name" value="Ankyrin_rpt"/>
</dbReference>
<dbReference type="InterPro" id="IPR000719">
    <property type="entry name" value="Prot_kinase_dom"/>
</dbReference>
<dbReference type="PANTHER" id="PTHR24121">
    <property type="entry name" value="NO MECHANORECEPTOR POTENTIAL C, ISOFORM D-RELATED"/>
    <property type="match status" value="1"/>
</dbReference>
<name>A0ABD3QPW7_9STRA</name>
<dbReference type="Proteomes" id="UP001516023">
    <property type="component" value="Unassembled WGS sequence"/>
</dbReference>
<dbReference type="Gene3D" id="1.25.40.20">
    <property type="entry name" value="Ankyrin repeat-containing domain"/>
    <property type="match status" value="1"/>
</dbReference>
<dbReference type="PROSITE" id="PS50011">
    <property type="entry name" value="PROTEIN_KINASE_DOM"/>
    <property type="match status" value="1"/>
</dbReference>
<dbReference type="EMBL" id="JABMIG020000020">
    <property type="protein sequence ID" value="KAL3802358.1"/>
    <property type="molecule type" value="Genomic_DNA"/>
</dbReference>
<feature type="region of interest" description="Disordered" evidence="1">
    <location>
        <begin position="485"/>
        <end position="599"/>
    </location>
</feature>
<feature type="region of interest" description="Disordered" evidence="1">
    <location>
        <begin position="137"/>
        <end position="184"/>
    </location>
</feature>
<evidence type="ECO:0000259" key="2">
    <source>
        <dbReference type="PROSITE" id="PS50011"/>
    </source>
</evidence>
<gene>
    <name evidence="3" type="ORF">HJC23_007183</name>
</gene>
<organism evidence="3 4">
    <name type="scientific">Cyclotella cryptica</name>
    <dbReference type="NCBI Taxonomy" id="29204"/>
    <lineage>
        <taxon>Eukaryota</taxon>
        <taxon>Sar</taxon>
        <taxon>Stramenopiles</taxon>
        <taxon>Ochrophyta</taxon>
        <taxon>Bacillariophyta</taxon>
        <taxon>Coscinodiscophyceae</taxon>
        <taxon>Thalassiosirophycidae</taxon>
        <taxon>Stephanodiscales</taxon>
        <taxon>Stephanodiscaceae</taxon>
        <taxon>Cyclotella</taxon>
    </lineage>
</organism>
<dbReference type="SUPFAM" id="SSF48403">
    <property type="entry name" value="Ankyrin repeat"/>
    <property type="match status" value="1"/>
</dbReference>
<sequence>MNSDYYKAGSTAVSTTRSRINEYLIEINADPNSVQRPTEAQLRWAQFQRAERVRETKARIERLMHYPESVSDVPHAFPSDGETTVDDDVDENEVDSLEETKSPCMDQASSNKNAYLGIRQDGQGKWVRRHFSQRRFPHLAKSVPSSSPRHLRATDGQPREYEQSTTNRTHTKNDKKKKKVDISRGRRALLRVSARALEERKRQLSAQPNRITISPVPFSEEPTFLEMNSEDDPNPTVATKVKSKRRKKKKHKVVFENASDLDSFSRMPLVKKISTLTLEDEISGLFTGESSRIFSSLGGTHSRSLRRRRPGSSLTSYISNEEEERIRRFEEAYRAIMLASDAYQQDGDEATVSSEWINSGGKRWTRDPNVTSAVSIDGRIYDDLQRTPTVSMKQMKGSPGCYDSKNGIFREPLHDRAATWMVHVPRPTKSAKRDTSGQNSVALSPSRGRGKERETKPSSRNELLSPCQKKLNDIEQTIQKSVSRTNFDLSQNRRAIAQSPLRQTRSRPITERVDSNFGHKNRPTSRTERGSNALGFEVKGASDATKPKTIINSIRGRSIPSEEPPQSRPSDKEKPRTESPEGSLVNKNTESTTIDSTPTVRASTLRLLFSGISEAPVKVSSNKNPPKKKYSSKTEYSTVSPQDKTKVAGIRETSESCQKSIDPKPRPDTIVSLFGSCGAEYSPNHVESTLAQDHSANESDHRLSPPSLTDANGEDDTFPAEDTVISRNTFHPIDPEHDSTAQQSILSHEDDSRQQNSSSMSVILQRLDVADLVRKSLSQRTDRSIIDTDGTETDITGDFDEENYVAKIGSLLMSPALITKRYQQALQAIEQRNWDQVFYLINADPWLLEMKDVRNDQFLVHVLALFGAGQHDEDATTAQPAPRELIQGMIEHDPSVAHKLDHEGNLPLHMAAASGNIIMIQELGSRFPGAASVQNHDGLLPLHLAIMSCALFPTGEQAVELILSLFREGVSVRDNDGNTPLHTAAGTLKGDVGVDVIYQLMTVCHDLAHSDPVYLRESMAANVKKPKEFDDTATMVTTTTDPFTDASGVEGSFPGAVFCVAKNYNGDTPLARAIKSLAGWQVVEALLSMNGGHLAVLEKNSAYQNALHLVLERDFNDPTVVLAILKAVPSAAPVVDGSGILPIQLACMNCLQREIILAIAIIDLPIDLGARQEAILRNGFGASWWFLVCESDDRYVDIVTEILSMCTHSQKTALCLTKATHNGINKSAIACATSRCKMALMNSLRFLGRFEFTGGQKKHDSPPDSTQQFIAIDYGTNELPIDGGRKVGLRCYMNDIDYIRETQKLHQVNLHEHFFEKLDFFSATELEPNAPHDIRVKHCVAISIPRMSLARVVAGMPKDHKYRRDAHALGRYYGKVKYVLLQTAKALSQLHESGIVHGLVDSHHIGKFGDEWKVTGLLGSIANGSKFPSQRVGLHLPPEAFTSSNDSLIAVPALDVWGFGKLMYEVFVGESLFTTFVEEGDSSIIITTWNERHVATIADELFDARIGTIGISLITSCLRTRREDRLSSMTHVLQNSFWHDANAFSIH</sequence>
<feature type="region of interest" description="Disordered" evidence="1">
    <location>
        <begin position="692"/>
        <end position="759"/>
    </location>
</feature>
<feature type="compositionally biased region" description="Basic and acidic residues" evidence="1">
    <location>
        <begin position="449"/>
        <end position="459"/>
    </location>
</feature>
<keyword evidence="4" id="KW-1185">Reference proteome</keyword>
<feature type="region of interest" description="Disordered" evidence="1">
    <location>
        <begin position="617"/>
        <end position="664"/>
    </location>
</feature>
<feature type="domain" description="Protein kinase" evidence="2">
    <location>
        <begin position="1241"/>
        <end position="1538"/>
    </location>
</feature>
<feature type="compositionally biased region" description="Basic residues" evidence="1">
    <location>
        <begin position="169"/>
        <end position="184"/>
    </location>
</feature>
<accession>A0ABD3QPW7</accession>
<comment type="caution">
    <text evidence="3">The sequence shown here is derived from an EMBL/GenBank/DDBJ whole genome shotgun (WGS) entry which is preliminary data.</text>
</comment>
<proteinExistence type="predicted"/>
<reference evidence="3 4" key="1">
    <citation type="journal article" date="2020" name="G3 (Bethesda)">
        <title>Improved Reference Genome for Cyclotella cryptica CCMP332, a Model for Cell Wall Morphogenesis, Salinity Adaptation, and Lipid Production in Diatoms (Bacillariophyta).</title>
        <authorList>
            <person name="Roberts W.R."/>
            <person name="Downey K.M."/>
            <person name="Ruck E.C."/>
            <person name="Traller J.C."/>
            <person name="Alverson A.J."/>
        </authorList>
    </citation>
    <scope>NUCLEOTIDE SEQUENCE [LARGE SCALE GENOMIC DNA]</scope>
    <source>
        <strain evidence="3 4">CCMP332</strain>
    </source>
</reference>
<evidence type="ECO:0000313" key="3">
    <source>
        <dbReference type="EMBL" id="KAL3802358.1"/>
    </source>
</evidence>
<evidence type="ECO:0000313" key="4">
    <source>
        <dbReference type="Proteomes" id="UP001516023"/>
    </source>
</evidence>
<feature type="compositionally biased region" description="Polar residues" evidence="1">
    <location>
        <begin position="585"/>
        <end position="599"/>
    </location>
</feature>